<name>A0A366I0A9_9FIRM</name>
<dbReference type="CDD" id="cd00093">
    <property type="entry name" value="HTH_XRE"/>
    <property type="match status" value="1"/>
</dbReference>
<organism evidence="3 4">
    <name type="scientific">Alkalibaculum bacchi</name>
    <dbReference type="NCBI Taxonomy" id="645887"/>
    <lineage>
        <taxon>Bacteria</taxon>
        <taxon>Bacillati</taxon>
        <taxon>Bacillota</taxon>
        <taxon>Clostridia</taxon>
        <taxon>Eubacteriales</taxon>
        <taxon>Eubacteriaceae</taxon>
        <taxon>Alkalibaculum</taxon>
    </lineage>
</organism>
<evidence type="ECO:0000313" key="4">
    <source>
        <dbReference type="Proteomes" id="UP000253490"/>
    </source>
</evidence>
<dbReference type="SUPFAM" id="SSF47413">
    <property type="entry name" value="lambda repressor-like DNA-binding domains"/>
    <property type="match status" value="1"/>
</dbReference>
<dbReference type="AlphaFoldDB" id="A0A366I0A9"/>
<reference evidence="3 4" key="1">
    <citation type="submission" date="2018-06" db="EMBL/GenBank/DDBJ databases">
        <title>Genomic Encyclopedia of Type Strains, Phase IV (KMG-IV): sequencing the most valuable type-strain genomes for metagenomic binning, comparative biology and taxonomic classification.</title>
        <authorList>
            <person name="Goeker M."/>
        </authorList>
    </citation>
    <scope>NUCLEOTIDE SEQUENCE [LARGE SCALE GENOMIC DNA]</scope>
    <source>
        <strain evidence="3 4">DSM 22112</strain>
    </source>
</reference>
<dbReference type="OrthoDB" id="9795511at2"/>
<dbReference type="PANTHER" id="PTHR46558:SF3">
    <property type="entry name" value="TRANSCRIPTIONAL REGULATOR"/>
    <property type="match status" value="1"/>
</dbReference>
<dbReference type="GO" id="GO:0003677">
    <property type="term" value="F:DNA binding"/>
    <property type="evidence" value="ECO:0007669"/>
    <property type="project" value="UniProtKB-KW"/>
</dbReference>
<protein>
    <submittedName>
        <fullName evidence="3">Helix-turn-helix protein</fullName>
    </submittedName>
</protein>
<sequence>MKRKVEKYDFKALGQAIKDARNSKEMSRNQLADKMNIAPRYIASIENSGQHPSLQIFYELVTILDVSVDQFFFPDKEANKSSQRRQLDSLLDEMDGKDLVIITATAKGIKEAKSDERTEN</sequence>
<evidence type="ECO:0000259" key="2">
    <source>
        <dbReference type="PROSITE" id="PS50943"/>
    </source>
</evidence>
<dbReference type="Pfam" id="PF01381">
    <property type="entry name" value="HTH_3"/>
    <property type="match status" value="1"/>
</dbReference>
<dbReference type="Gene3D" id="6.10.140.640">
    <property type="match status" value="1"/>
</dbReference>
<dbReference type="InterPro" id="IPR010982">
    <property type="entry name" value="Lambda_DNA-bd_dom_sf"/>
</dbReference>
<dbReference type="InterPro" id="IPR001387">
    <property type="entry name" value="Cro/C1-type_HTH"/>
</dbReference>
<dbReference type="PANTHER" id="PTHR46558">
    <property type="entry name" value="TRACRIPTIONAL REGULATORY PROTEIN-RELATED-RELATED"/>
    <property type="match status" value="1"/>
</dbReference>
<comment type="caution">
    <text evidence="3">The sequence shown here is derived from an EMBL/GenBank/DDBJ whole genome shotgun (WGS) entry which is preliminary data.</text>
</comment>
<keyword evidence="4" id="KW-1185">Reference proteome</keyword>
<dbReference type="Gene3D" id="1.10.260.40">
    <property type="entry name" value="lambda repressor-like DNA-binding domains"/>
    <property type="match status" value="1"/>
</dbReference>
<dbReference type="RefSeq" id="WP_113921702.1">
    <property type="nucleotide sequence ID" value="NZ_QNRX01000023.1"/>
</dbReference>
<accession>A0A366I0A9</accession>
<dbReference type="EMBL" id="QNRX01000023">
    <property type="protein sequence ID" value="RBP58450.1"/>
    <property type="molecule type" value="Genomic_DNA"/>
</dbReference>
<gene>
    <name evidence="3" type="ORF">DES36_12319</name>
</gene>
<feature type="domain" description="HTH cro/C1-type" evidence="2">
    <location>
        <begin position="17"/>
        <end position="71"/>
    </location>
</feature>
<evidence type="ECO:0000313" key="3">
    <source>
        <dbReference type="EMBL" id="RBP58450.1"/>
    </source>
</evidence>
<proteinExistence type="predicted"/>
<dbReference type="SMART" id="SM00530">
    <property type="entry name" value="HTH_XRE"/>
    <property type="match status" value="1"/>
</dbReference>
<evidence type="ECO:0000256" key="1">
    <source>
        <dbReference type="ARBA" id="ARBA00023125"/>
    </source>
</evidence>
<dbReference type="PROSITE" id="PS50943">
    <property type="entry name" value="HTH_CROC1"/>
    <property type="match status" value="1"/>
</dbReference>
<dbReference type="Pfam" id="PF18430">
    <property type="entry name" value="DBD_HTH"/>
    <property type="match status" value="1"/>
</dbReference>
<dbReference type="InterPro" id="IPR041511">
    <property type="entry name" value="DBD_HTH"/>
</dbReference>
<dbReference type="Proteomes" id="UP000253490">
    <property type="component" value="Unassembled WGS sequence"/>
</dbReference>
<keyword evidence="1" id="KW-0238">DNA-binding</keyword>